<name>A0ABR0MP15_GOSAR</name>
<organism evidence="1 2">
    <name type="scientific">Gossypium arboreum</name>
    <name type="common">Tree cotton</name>
    <name type="synonym">Gossypium nanking</name>
    <dbReference type="NCBI Taxonomy" id="29729"/>
    <lineage>
        <taxon>Eukaryota</taxon>
        <taxon>Viridiplantae</taxon>
        <taxon>Streptophyta</taxon>
        <taxon>Embryophyta</taxon>
        <taxon>Tracheophyta</taxon>
        <taxon>Spermatophyta</taxon>
        <taxon>Magnoliopsida</taxon>
        <taxon>eudicotyledons</taxon>
        <taxon>Gunneridae</taxon>
        <taxon>Pentapetalae</taxon>
        <taxon>rosids</taxon>
        <taxon>malvids</taxon>
        <taxon>Malvales</taxon>
        <taxon>Malvaceae</taxon>
        <taxon>Malvoideae</taxon>
        <taxon>Gossypium</taxon>
    </lineage>
</organism>
<protein>
    <submittedName>
        <fullName evidence="1">Uncharacterized protein</fullName>
    </submittedName>
</protein>
<evidence type="ECO:0000313" key="2">
    <source>
        <dbReference type="Proteomes" id="UP001358586"/>
    </source>
</evidence>
<dbReference type="EMBL" id="JARKNE010000012">
    <property type="protein sequence ID" value="KAK5775115.1"/>
    <property type="molecule type" value="Genomic_DNA"/>
</dbReference>
<accession>A0ABR0MP15</accession>
<gene>
    <name evidence="1" type="ORF">PVK06_042983</name>
</gene>
<reference evidence="1 2" key="1">
    <citation type="submission" date="2023-03" db="EMBL/GenBank/DDBJ databases">
        <title>WGS of Gossypium arboreum.</title>
        <authorList>
            <person name="Yu D."/>
        </authorList>
    </citation>
    <scope>NUCLEOTIDE SEQUENCE [LARGE SCALE GENOMIC DNA]</scope>
    <source>
        <tissue evidence="1">Leaf</tissue>
    </source>
</reference>
<keyword evidence="2" id="KW-1185">Reference proteome</keyword>
<evidence type="ECO:0000313" key="1">
    <source>
        <dbReference type="EMBL" id="KAK5775115.1"/>
    </source>
</evidence>
<sequence length="148" mass="17360">MLQLGMKESDGDNGFEGDEISFLAEELIQLLVKSSMVEPNDKPTLICTIWTKKSYNPDSFRAHMKSIWKTRKKFEIQLERKESLKFNALSKKMQPQGFYIGILMKNQKMHPQKEEDNTMIQGIQDNSQLIATEEVTKMQKEWWSLKKK</sequence>
<comment type="caution">
    <text evidence="1">The sequence shown here is derived from an EMBL/GenBank/DDBJ whole genome shotgun (WGS) entry which is preliminary data.</text>
</comment>
<dbReference type="Proteomes" id="UP001358586">
    <property type="component" value="Chromosome 12"/>
</dbReference>
<proteinExistence type="predicted"/>